<keyword evidence="3" id="KW-1185">Reference proteome</keyword>
<comment type="caution">
    <text evidence="2">The sequence shown here is derived from an EMBL/GenBank/DDBJ whole genome shotgun (WGS) entry which is preliminary data.</text>
</comment>
<feature type="compositionally biased region" description="Polar residues" evidence="1">
    <location>
        <begin position="123"/>
        <end position="132"/>
    </location>
</feature>
<evidence type="ECO:0000313" key="2">
    <source>
        <dbReference type="EMBL" id="KAG0315640.1"/>
    </source>
</evidence>
<evidence type="ECO:0000256" key="1">
    <source>
        <dbReference type="SAM" id="MobiDB-lite"/>
    </source>
</evidence>
<dbReference type="AlphaFoldDB" id="A0A9P6UR51"/>
<name>A0A9P6UR51_9FUNG</name>
<proteinExistence type="predicted"/>
<dbReference type="OrthoDB" id="10523332at2759"/>
<dbReference type="Proteomes" id="UP000823405">
    <property type="component" value="Unassembled WGS sequence"/>
</dbReference>
<gene>
    <name evidence="2" type="ORF">BGZ97_008016</name>
</gene>
<reference evidence="2" key="1">
    <citation type="journal article" date="2020" name="Fungal Divers.">
        <title>Resolving the Mortierellaceae phylogeny through synthesis of multi-gene phylogenetics and phylogenomics.</title>
        <authorList>
            <person name="Vandepol N."/>
            <person name="Liber J."/>
            <person name="Desiro A."/>
            <person name="Na H."/>
            <person name="Kennedy M."/>
            <person name="Barry K."/>
            <person name="Grigoriev I.V."/>
            <person name="Miller A.N."/>
            <person name="O'Donnell K."/>
            <person name="Stajich J.E."/>
            <person name="Bonito G."/>
        </authorList>
    </citation>
    <scope>NUCLEOTIDE SEQUENCE</scope>
    <source>
        <strain evidence="2">NVP60</strain>
    </source>
</reference>
<dbReference type="EMBL" id="JAAAIN010000361">
    <property type="protein sequence ID" value="KAG0315640.1"/>
    <property type="molecule type" value="Genomic_DNA"/>
</dbReference>
<sequence length="132" mass="14674">MNSNEPVTRALNGSRTIIKDVFMRPCRTGIIMKLPMGEEEEPLAGLSRPITEDRVNTIPRINNTTRTCYQSLLTLRDIIQDKVDRQLHLAIIIPYLISANNANSCGNNTNNNNINHGKKSGTLLRTAQQSSG</sequence>
<protein>
    <submittedName>
        <fullName evidence="2">Uncharacterized protein</fullName>
    </submittedName>
</protein>
<evidence type="ECO:0000313" key="3">
    <source>
        <dbReference type="Proteomes" id="UP000823405"/>
    </source>
</evidence>
<organism evidence="2 3">
    <name type="scientific">Linnemannia gamsii</name>
    <dbReference type="NCBI Taxonomy" id="64522"/>
    <lineage>
        <taxon>Eukaryota</taxon>
        <taxon>Fungi</taxon>
        <taxon>Fungi incertae sedis</taxon>
        <taxon>Mucoromycota</taxon>
        <taxon>Mortierellomycotina</taxon>
        <taxon>Mortierellomycetes</taxon>
        <taxon>Mortierellales</taxon>
        <taxon>Mortierellaceae</taxon>
        <taxon>Linnemannia</taxon>
    </lineage>
</organism>
<accession>A0A9P6UR51</accession>
<feature type="region of interest" description="Disordered" evidence="1">
    <location>
        <begin position="110"/>
        <end position="132"/>
    </location>
</feature>